<feature type="compositionally biased region" description="Polar residues" evidence="6">
    <location>
        <begin position="300"/>
        <end position="317"/>
    </location>
</feature>
<dbReference type="InterPro" id="IPR044611">
    <property type="entry name" value="E3A/B/C-like"/>
</dbReference>
<dbReference type="STRING" id="212818.A0A0D1ZUP7"/>
<feature type="region of interest" description="Disordered" evidence="6">
    <location>
        <begin position="1"/>
        <end position="24"/>
    </location>
</feature>
<evidence type="ECO:0000256" key="1">
    <source>
        <dbReference type="ARBA" id="ARBA00000885"/>
    </source>
</evidence>
<dbReference type="OMA" id="AINIEMM"/>
<gene>
    <name evidence="8" type="ORF">PV10_07794</name>
</gene>
<dbReference type="EMBL" id="KN847524">
    <property type="protein sequence ID" value="KIV90493.1"/>
    <property type="molecule type" value="Genomic_DNA"/>
</dbReference>
<dbReference type="Gene3D" id="6.10.130.10">
    <property type="entry name" value="Ubiquitin-protein ligase E3A, N-terminal zinc-binding domain (AZUL)"/>
    <property type="match status" value="1"/>
</dbReference>
<dbReference type="Pfam" id="PF00632">
    <property type="entry name" value="HECT"/>
    <property type="match status" value="2"/>
</dbReference>
<dbReference type="EC" id="2.3.2.26" evidence="2"/>
<dbReference type="PANTHER" id="PTHR45700">
    <property type="entry name" value="UBIQUITIN-PROTEIN LIGASE E3C"/>
    <property type="match status" value="1"/>
</dbReference>
<dbReference type="Gene3D" id="3.30.2410.10">
    <property type="entry name" value="Hect, E3 ligase catalytic domain"/>
    <property type="match status" value="1"/>
</dbReference>
<evidence type="ECO:0000256" key="2">
    <source>
        <dbReference type="ARBA" id="ARBA00012485"/>
    </source>
</evidence>
<evidence type="ECO:0000259" key="7">
    <source>
        <dbReference type="PROSITE" id="PS50237"/>
    </source>
</evidence>
<dbReference type="GO" id="GO:0000209">
    <property type="term" value="P:protein polyubiquitination"/>
    <property type="evidence" value="ECO:0007669"/>
    <property type="project" value="InterPro"/>
</dbReference>
<keyword evidence="9" id="KW-1185">Reference proteome</keyword>
<evidence type="ECO:0000256" key="5">
    <source>
        <dbReference type="PROSITE-ProRule" id="PRU00104"/>
    </source>
</evidence>
<dbReference type="FunFam" id="3.30.2410.10:FF:000003">
    <property type="entry name" value="probable E3 ubiquitin-protein ligase HERC4 isoform X1"/>
    <property type="match status" value="1"/>
</dbReference>
<dbReference type="Gene3D" id="3.90.1750.10">
    <property type="entry name" value="Hect, E3 ligase catalytic domains"/>
    <property type="match status" value="1"/>
</dbReference>
<dbReference type="SUPFAM" id="SSF56204">
    <property type="entry name" value="Hect, E3 ligase catalytic domain"/>
    <property type="match status" value="1"/>
</dbReference>
<evidence type="ECO:0000256" key="4">
    <source>
        <dbReference type="ARBA" id="ARBA00022786"/>
    </source>
</evidence>
<dbReference type="Proteomes" id="UP000054302">
    <property type="component" value="Unassembled WGS sequence"/>
</dbReference>
<evidence type="ECO:0000313" key="9">
    <source>
        <dbReference type="Proteomes" id="UP000054302"/>
    </source>
</evidence>
<dbReference type="RefSeq" id="XP_016222067.1">
    <property type="nucleotide sequence ID" value="XM_016372735.1"/>
</dbReference>
<feature type="compositionally biased region" description="Polar residues" evidence="6">
    <location>
        <begin position="1"/>
        <end position="10"/>
    </location>
</feature>
<dbReference type="GO" id="GO:0061630">
    <property type="term" value="F:ubiquitin protein ligase activity"/>
    <property type="evidence" value="ECO:0007669"/>
    <property type="project" value="UniProtKB-EC"/>
</dbReference>
<sequence>MHYAQPTSKSGTHDDHVPEPHDSKFSRASKISADLGFHVPDHFLSDIIPLPDPKLDYVAHHAQRDRTLRLLIRRYTNQVQYGCRNVNCATPTCLSYRKRNCASPLRRYTDVSARALACHLIDDFVKSGADARGGLCQNDPVVPWYEDPALSKKRRSNVERHARLPSNASENGHAAKSFPSSNTHRLKDTRKLSPLTEHPMRRSSQEDIVQAGRRLRNPDMSTGATRLNMDHASDPLSLPADDLKELDTSTLDTLRHAQSFDHATISPPAKTKDLASFTQTLFDLLPLRMLNWLPSVKPMATQQPPQSHEHTSAQSSIGGAEDKAPTHDLKQANVDETQPCKLQAKQHELAPTMTAACPPTYTLRNLEFGHLVWLQSFTKSSSSQGTYDRQVLPFLQQSLIYCLSDPERLVTTVKTLQATYGRSTQSTRPDDLNQVEEVSQGDIDPTPSKDAPKSLLRRSLPTPWPAFKSSTRTEVKSLVKSLAHLDQLEQRDLVINSIFTALQYSYALPTWLQKSTRLSSPACSTGGDRSPKPAKRFNLDNATKSASLDILHNILSQDIENPRPALKDIQVCELCLVGLMTIASLITADNYWAHKFTFTQLRILRNKDRAHSHWPKLANRGPESYSTDVLRFAGLMIRSIDTFDDWNILRLLKAVMDVISHRLTVSKWAAAVKGANLPKERKTTIVDLLVARLDRVALTDDESDYGDSLSWMGTAIVEMVRTVMLRIWDRKPVIQRAGSVSGALELLAGIYRARLSLNLDEQVFTMPFIADSFDDIAMPNDWLAFRPDTRQTHLLSFSFLFEPATLVKYFRAINVEIMRKSHEQATLVYTETRHFMSASSIPLYGGKEILSHLRPHMAKYFVLTIRRDDILKDAIDQIWHRERMELLRPLRVRLGQNEGEDGLDHGGVQQEFFRVVFAEALDKNLGMFTIDDTTRMAWFQPGSLEPLYSFEALGVLMSVAVYNGITIPVTFPLAFYRKLLNLKAKSLDHISDGWPELTKGLRTLLEWSDGDVGDVIARTYEFSYEVYGSAVTIDLSRVGREDPWPQLHGVNGTSALKKRTKSTSFELPPPTNRFGPTPHLSPPHQCTLDTGLAHVSRAASLNLKGCGTPNSLEESDMPTSPQDDEAPLVTNANREQYVLDYIYWLVHKSVAPQFTAFARGFYTCLDRNALSIFTPEALKLVIEGHSKIDINELERTATYDDFERDSEYMHWFWAIVRNMSPEQHKHLLEFVTASDRVPVNGLGSVTFVIQKNGDGDVDGRLPSSSTCYGRLLLPVYRQRAVLEEKLTKAIENHVGFGIL</sequence>
<comment type="catalytic activity">
    <reaction evidence="1">
        <text>S-ubiquitinyl-[E2 ubiquitin-conjugating enzyme]-L-cysteine + [acceptor protein]-L-lysine = [E2 ubiquitin-conjugating enzyme]-L-cysteine + N(6)-ubiquitinyl-[acceptor protein]-L-lysine.</text>
        <dbReference type="EC" id="2.3.2.26"/>
    </reaction>
</comment>
<dbReference type="SMART" id="SM00119">
    <property type="entry name" value="HECTc"/>
    <property type="match status" value="1"/>
</dbReference>
<protein>
    <recommendedName>
        <fullName evidence="2">HECT-type E3 ubiquitin transferase</fullName>
        <ecNumber evidence="2">2.3.2.26</ecNumber>
    </recommendedName>
</protein>
<dbReference type="VEuPathDB" id="FungiDB:PV10_07794"/>
<reference evidence="8 9" key="1">
    <citation type="submission" date="2015-01" db="EMBL/GenBank/DDBJ databases">
        <title>The Genome Sequence of Exophiala mesophila CBS40295.</title>
        <authorList>
            <consortium name="The Broad Institute Genomics Platform"/>
            <person name="Cuomo C."/>
            <person name="de Hoog S."/>
            <person name="Gorbushina A."/>
            <person name="Stielow B."/>
            <person name="Teixiera M."/>
            <person name="Abouelleil A."/>
            <person name="Chapman S.B."/>
            <person name="Priest M."/>
            <person name="Young S.K."/>
            <person name="Wortman J."/>
            <person name="Nusbaum C."/>
            <person name="Birren B."/>
        </authorList>
    </citation>
    <scope>NUCLEOTIDE SEQUENCE [LARGE SCALE GENOMIC DNA]</scope>
    <source>
        <strain evidence="8 9">CBS 40295</strain>
    </source>
</reference>
<organism evidence="8 9">
    <name type="scientific">Exophiala mesophila</name>
    <name type="common">Black yeast-like fungus</name>
    <dbReference type="NCBI Taxonomy" id="212818"/>
    <lineage>
        <taxon>Eukaryota</taxon>
        <taxon>Fungi</taxon>
        <taxon>Dikarya</taxon>
        <taxon>Ascomycota</taxon>
        <taxon>Pezizomycotina</taxon>
        <taxon>Eurotiomycetes</taxon>
        <taxon>Chaetothyriomycetidae</taxon>
        <taxon>Chaetothyriales</taxon>
        <taxon>Herpotrichiellaceae</taxon>
        <taxon>Exophiala</taxon>
    </lineage>
</organism>
<feature type="region of interest" description="Disordered" evidence="6">
    <location>
        <begin position="152"/>
        <end position="233"/>
    </location>
</feature>
<dbReference type="HOGENOM" id="CLU_001858_0_0_1"/>
<feature type="compositionally biased region" description="Polar residues" evidence="6">
    <location>
        <begin position="1108"/>
        <end position="1121"/>
    </location>
</feature>
<feature type="region of interest" description="Disordered" evidence="6">
    <location>
        <begin position="1107"/>
        <end position="1127"/>
    </location>
</feature>
<feature type="region of interest" description="Disordered" evidence="6">
    <location>
        <begin position="298"/>
        <end position="324"/>
    </location>
</feature>
<dbReference type="GeneID" id="27325639"/>
<keyword evidence="4 5" id="KW-0833">Ubl conjugation pathway</keyword>
<evidence type="ECO:0000313" key="8">
    <source>
        <dbReference type="EMBL" id="KIV90493.1"/>
    </source>
</evidence>
<dbReference type="OrthoDB" id="5981550at2759"/>
<keyword evidence="3" id="KW-0808">Transferase</keyword>
<accession>A0A0D1ZUP7</accession>
<feature type="region of interest" description="Disordered" evidence="6">
    <location>
        <begin position="421"/>
        <end position="455"/>
    </location>
</feature>
<name>A0A0D1ZUP7_EXOME</name>
<proteinExistence type="predicted"/>
<feature type="active site" description="Glycyl thioester intermediate" evidence="5">
    <location>
        <position position="1267"/>
    </location>
</feature>
<feature type="compositionally biased region" description="Basic and acidic residues" evidence="6">
    <location>
        <begin position="11"/>
        <end position="24"/>
    </location>
</feature>
<evidence type="ECO:0000256" key="3">
    <source>
        <dbReference type="ARBA" id="ARBA00022679"/>
    </source>
</evidence>
<evidence type="ECO:0000256" key="6">
    <source>
        <dbReference type="SAM" id="MobiDB-lite"/>
    </source>
</evidence>
<dbReference type="Pfam" id="PF16558">
    <property type="entry name" value="AZUL"/>
    <property type="match status" value="1"/>
</dbReference>
<feature type="domain" description="HECT" evidence="7">
    <location>
        <begin position="882"/>
        <end position="1299"/>
    </location>
</feature>
<dbReference type="InterPro" id="IPR035983">
    <property type="entry name" value="Hect_E3_ubiquitin_ligase"/>
</dbReference>
<dbReference type="InterPro" id="IPR000569">
    <property type="entry name" value="HECT_dom"/>
</dbReference>
<dbReference type="PROSITE" id="PS50237">
    <property type="entry name" value="HECT"/>
    <property type="match status" value="1"/>
</dbReference>
<dbReference type="InterPro" id="IPR042556">
    <property type="entry name" value="AZUL_sf"/>
</dbReference>
<dbReference type="InterPro" id="IPR032353">
    <property type="entry name" value="AZUL"/>
</dbReference>